<protein>
    <recommendedName>
        <fullName evidence="6">Protein kinase domain-containing protein</fullName>
    </recommendedName>
</protein>
<evidence type="ECO:0000256" key="2">
    <source>
        <dbReference type="ARBA" id="ARBA00022840"/>
    </source>
</evidence>
<organism evidence="7 8">
    <name type="scientific">Batrachochytrium dendrobatidis (strain JEL423)</name>
    <dbReference type="NCBI Taxonomy" id="403673"/>
    <lineage>
        <taxon>Eukaryota</taxon>
        <taxon>Fungi</taxon>
        <taxon>Fungi incertae sedis</taxon>
        <taxon>Chytridiomycota</taxon>
        <taxon>Chytridiomycota incertae sedis</taxon>
        <taxon>Chytridiomycetes</taxon>
        <taxon>Rhizophydiales</taxon>
        <taxon>Rhizophydiales incertae sedis</taxon>
        <taxon>Batrachochytrium</taxon>
    </lineage>
</organism>
<keyword evidence="1 3" id="KW-0547">Nucleotide-binding</keyword>
<name>A0A177WUR3_BATDL</name>
<evidence type="ECO:0000256" key="3">
    <source>
        <dbReference type="PROSITE-ProRule" id="PRU10141"/>
    </source>
</evidence>
<dbReference type="GO" id="GO:0004674">
    <property type="term" value="F:protein serine/threonine kinase activity"/>
    <property type="evidence" value="ECO:0007669"/>
    <property type="project" value="UniProtKB-KW"/>
</dbReference>
<dbReference type="EMBL" id="DS022309">
    <property type="protein sequence ID" value="OAJ43131.1"/>
    <property type="molecule type" value="Genomic_DNA"/>
</dbReference>
<sequence length="442" mass="48359">MLLSVPNMSSVQIPHGSMKNNQPVSNDHLIHSASLGTLVINSKIGAGSSAGVYTAHSLNDPSQVYAVKRLPVRISKDPTTGEVSSRQVSEAIRTEIRAMCDLADCPLVVKLYDVVESPHHINIVMEHCTTDLLNALSEYNESNGAAGTVLARTLILQMMDAVIDSHARGIYHRDLKPENLLVSRSQGTLKICDFGLATYQRQSLQFGCGSNRYMSPECARPVQVTVPSSSDKNRLKVKLLPYDCALGDTWSVGILMLNILTAKNPWEMADAQTDVSYRAYLDNPDILANWFNLAPEMATVIRGLLHPDPALRMSLPQARFSVANIPLVPSFSAPVSTADTRTIDSTSIHTLDSSACSEEKHTVDRHTEREDTCESTQASSDTCKLSCHSCIQCQQSQSICIPSTPQTTPLRGPVIHSGCVSKLSAPQQRCNSPLVRRIPWHF</sequence>
<dbReference type="eggNOG" id="KOG0583">
    <property type="taxonomic scope" value="Eukaryota"/>
</dbReference>
<dbReference type="PROSITE" id="PS00107">
    <property type="entry name" value="PROTEIN_KINASE_ATP"/>
    <property type="match status" value="1"/>
</dbReference>
<dbReference type="VEuPathDB" id="FungiDB:BDEG_26512"/>
<dbReference type="PROSITE" id="PS50011">
    <property type="entry name" value="PROTEIN_KINASE_DOM"/>
    <property type="match status" value="1"/>
</dbReference>
<dbReference type="Pfam" id="PF00069">
    <property type="entry name" value="Pkinase"/>
    <property type="match status" value="1"/>
</dbReference>
<dbReference type="PROSITE" id="PS00108">
    <property type="entry name" value="PROTEIN_KINASE_ST"/>
    <property type="match status" value="1"/>
</dbReference>
<keyword evidence="4" id="KW-0808">Transferase</keyword>
<dbReference type="SUPFAM" id="SSF56112">
    <property type="entry name" value="Protein kinase-like (PK-like)"/>
    <property type="match status" value="1"/>
</dbReference>
<feature type="binding site" evidence="3">
    <location>
        <position position="68"/>
    </location>
    <ligand>
        <name>ATP</name>
        <dbReference type="ChEBI" id="CHEBI:30616"/>
    </ligand>
</feature>
<comment type="similarity">
    <text evidence="4">Belongs to the protein kinase superfamily.</text>
</comment>
<accession>A0A177WUR3</accession>
<dbReference type="InterPro" id="IPR000719">
    <property type="entry name" value="Prot_kinase_dom"/>
</dbReference>
<dbReference type="GO" id="GO:0005737">
    <property type="term" value="C:cytoplasm"/>
    <property type="evidence" value="ECO:0007669"/>
    <property type="project" value="TreeGrafter"/>
</dbReference>
<dbReference type="SMART" id="SM00220">
    <property type="entry name" value="S_TKc"/>
    <property type="match status" value="1"/>
</dbReference>
<gene>
    <name evidence="7" type="ORF">BDEG_26512</name>
</gene>
<dbReference type="PANTHER" id="PTHR24348">
    <property type="entry name" value="SERINE/THREONINE-PROTEIN KINASE UNC-51-RELATED"/>
    <property type="match status" value="1"/>
</dbReference>
<dbReference type="Proteomes" id="UP000077115">
    <property type="component" value="Unassembled WGS sequence"/>
</dbReference>
<dbReference type="InterPro" id="IPR008271">
    <property type="entry name" value="Ser/Thr_kinase_AS"/>
</dbReference>
<keyword evidence="4" id="KW-0723">Serine/threonine-protein kinase</keyword>
<dbReference type="InterPro" id="IPR045269">
    <property type="entry name" value="Atg1-like"/>
</dbReference>
<keyword evidence="4" id="KW-0418">Kinase</keyword>
<evidence type="ECO:0000256" key="1">
    <source>
        <dbReference type="ARBA" id="ARBA00022741"/>
    </source>
</evidence>
<dbReference type="FunFam" id="1.10.510.10:FF:001619">
    <property type="entry name" value="Kinase-like domain-containing protein"/>
    <property type="match status" value="1"/>
</dbReference>
<dbReference type="GO" id="GO:0005524">
    <property type="term" value="F:ATP binding"/>
    <property type="evidence" value="ECO:0007669"/>
    <property type="project" value="UniProtKB-UniRule"/>
</dbReference>
<dbReference type="OrthoDB" id="541276at2759"/>
<dbReference type="STRING" id="403673.A0A177WUR3"/>
<dbReference type="Gene3D" id="1.10.510.10">
    <property type="entry name" value="Transferase(Phosphotransferase) domain 1"/>
    <property type="match status" value="1"/>
</dbReference>
<feature type="domain" description="Protein kinase" evidence="6">
    <location>
        <begin position="38"/>
        <end position="328"/>
    </location>
</feature>
<proteinExistence type="inferred from homology"/>
<reference evidence="7 8" key="1">
    <citation type="submission" date="2006-10" db="EMBL/GenBank/DDBJ databases">
        <title>The Genome Sequence of Batrachochytrium dendrobatidis JEL423.</title>
        <authorList>
            <consortium name="The Broad Institute Genome Sequencing Platform"/>
            <person name="Birren B."/>
            <person name="Lander E."/>
            <person name="Galagan J."/>
            <person name="Cuomo C."/>
            <person name="Devon K."/>
            <person name="Jaffe D."/>
            <person name="Butler J."/>
            <person name="Alvarez P."/>
            <person name="Gnerre S."/>
            <person name="Grabherr M."/>
            <person name="Kleber M."/>
            <person name="Mauceli E."/>
            <person name="Brockman W."/>
            <person name="Young S."/>
            <person name="LaButti K."/>
            <person name="Sykes S."/>
            <person name="DeCaprio D."/>
            <person name="Crawford M."/>
            <person name="Koehrsen M."/>
            <person name="Engels R."/>
            <person name="Montgomery P."/>
            <person name="Pearson M."/>
            <person name="Howarth C."/>
            <person name="Larson L."/>
            <person name="White J."/>
            <person name="O'Leary S."/>
            <person name="Kodira C."/>
            <person name="Zeng Q."/>
            <person name="Yandava C."/>
            <person name="Alvarado L."/>
            <person name="Longcore J."/>
            <person name="James T."/>
        </authorList>
    </citation>
    <scope>NUCLEOTIDE SEQUENCE [LARGE SCALE GENOMIC DNA]</scope>
    <source>
        <strain evidence="7 8">JEL423</strain>
    </source>
</reference>
<evidence type="ECO:0000256" key="4">
    <source>
        <dbReference type="RuleBase" id="RU000304"/>
    </source>
</evidence>
<feature type="region of interest" description="Disordered" evidence="5">
    <location>
        <begin position="1"/>
        <end position="24"/>
    </location>
</feature>
<reference evidence="7 8" key="2">
    <citation type="submission" date="2016-05" db="EMBL/GenBank/DDBJ databases">
        <title>Lineage-specific infection strategies underlie the spectrum of fungal disease in amphibians.</title>
        <authorList>
            <person name="Cuomo C.A."/>
            <person name="Farrer R.A."/>
            <person name="James T."/>
            <person name="Longcore J."/>
            <person name="Birren B."/>
        </authorList>
    </citation>
    <scope>NUCLEOTIDE SEQUENCE [LARGE SCALE GENOMIC DNA]</scope>
    <source>
        <strain evidence="7 8">JEL423</strain>
    </source>
</reference>
<dbReference type="GO" id="GO:0010506">
    <property type="term" value="P:regulation of autophagy"/>
    <property type="evidence" value="ECO:0007669"/>
    <property type="project" value="InterPro"/>
</dbReference>
<dbReference type="InterPro" id="IPR017441">
    <property type="entry name" value="Protein_kinase_ATP_BS"/>
</dbReference>
<evidence type="ECO:0000259" key="6">
    <source>
        <dbReference type="PROSITE" id="PS50011"/>
    </source>
</evidence>
<keyword evidence="2 3" id="KW-0067">ATP-binding</keyword>
<evidence type="ECO:0000313" key="8">
    <source>
        <dbReference type="Proteomes" id="UP000077115"/>
    </source>
</evidence>
<dbReference type="InterPro" id="IPR011009">
    <property type="entry name" value="Kinase-like_dom_sf"/>
</dbReference>
<evidence type="ECO:0000313" key="7">
    <source>
        <dbReference type="EMBL" id="OAJ43131.1"/>
    </source>
</evidence>
<evidence type="ECO:0000256" key="5">
    <source>
        <dbReference type="SAM" id="MobiDB-lite"/>
    </source>
</evidence>
<dbReference type="AlphaFoldDB" id="A0A177WUR3"/>